<protein>
    <recommendedName>
        <fullName evidence="3">PPIase cyclophilin-type domain-containing protein</fullName>
    </recommendedName>
</protein>
<sequence length="518" mass="57229">MYLHTRMPPKEYSVLVQLCLRFGPCTIFLHVTSAISTINMGKNTDKLYITQSEWALGDHSVGGGKKSEAQSGVQKNPFWHCTIGQQPIEHKNMMCDKLGYVYDIKNIVPYIVKQGKKAGKKGVPHPVEPGATLTRTDLMKLTVTVNGEGKIIDPVSFKEMSKYHNAVVVRPSKRVYLEDTIKELGKSGRDPVSDEAFTKTDVLRLRNFAEMEEGDGTLVKKGEADSSAQDIKPTDRTGQTTTHHVAASLTSTTYVPTTQVTVIEEDLVDKLKPKMAELKDPVYALLTINCQGKRGQINLELYPYNAPLTVYNFVKLAQKGYYDGTIFHRNIKHFMIQGGDPTGTGSGGESIFGKTFRDECGTFNPHTHDSRGVLSMANRGKGTNSSQFFITYSRAPHLDGKHTVFGRVVDNSFLTTLELSETVDDKPVKNITLESVSVSSDPFSFLEGGHINAQEANKKTTPMDDSPFLKKQTGESGKIGRYLKLSEPAEDAADDPTSSISQKRKRITSLANSNFSGW</sequence>
<dbReference type="AlphaFoldDB" id="A0A1D8NGI0"/>
<dbReference type="InterPro" id="IPR002130">
    <property type="entry name" value="Cyclophilin-type_PPIase_dom"/>
</dbReference>
<dbReference type="Proteomes" id="UP000182444">
    <property type="component" value="Chromosome 1E"/>
</dbReference>
<dbReference type="CDD" id="cd01923">
    <property type="entry name" value="cyclophilin_RING"/>
    <property type="match status" value="1"/>
</dbReference>
<reference evidence="4 5" key="1">
    <citation type="journal article" date="2016" name="PLoS ONE">
        <title>Sequence Assembly of Yarrowia lipolytica Strain W29/CLIB89 Shows Transposable Element Diversity.</title>
        <authorList>
            <person name="Magnan C."/>
            <person name="Yu J."/>
            <person name="Chang I."/>
            <person name="Jahn E."/>
            <person name="Kanomata Y."/>
            <person name="Wu J."/>
            <person name="Zeller M."/>
            <person name="Oakes M."/>
            <person name="Baldi P."/>
            <person name="Sandmeyer S."/>
        </authorList>
    </citation>
    <scope>NUCLEOTIDE SEQUENCE [LARGE SCALE GENOMIC DNA]</scope>
    <source>
        <strain evidence="5">CLIB89(W29)</strain>
    </source>
</reference>
<dbReference type="GO" id="GO:0061630">
    <property type="term" value="F:ubiquitin protein ligase activity"/>
    <property type="evidence" value="ECO:0007669"/>
    <property type="project" value="TreeGrafter"/>
</dbReference>
<gene>
    <name evidence="4" type="ORF">YALI1_E00412g</name>
</gene>
<dbReference type="InterPro" id="IPR029000">
    <property type="entry name" value="Cyclophilin-like_dom_sf"/>
</dbReference>
<dbReference type="Pfam" id="PF00160">
    <property type="entry name" value="Pro_isomerase"/>
    <property type="match status" value="1"/>
</dbReference>
<dbReference type="EMBL" id="CP017557">
    <property type="protein sequence ID" value="AOW04746.1"/>
    <property type="molecule type" value="Genomic_DNA"/>
</dbReference>
<evidence type="ECO:0000256" key="2">
    <source>
        <dbReference type="SAM" id="MobiDB-lite"/>
    </source>
</evidence>
<feature type="region of interest" description="Disordered" evidence="2">
    <location>
        <begin position="220"/>
        <end position="242"/>
    </location>
</feature>
<organism evidence="4 5">
    <name type="scientific">Yarrowia lipolytica</name>
    <name type="common">Candida lipolytica</name>
    <dbReference type="NCBI Taxonomy" id="4952"/>
    <lineage>
        <taxon>Eukaryota</taxon>
        <taxon>Fungi</taxon>
        <taxon>Dikarya</taxon>
        <taxon>Ascomycota</taxon>
        <taxon>Saccharomycotina</taxon>
        <taxon>Dipodascomycetes</taxon>
        <taxon>Dipodascales</taxon>
        <taxon>Dipodascales incertae sedis</taxon>
        <taxon>Yarrowia</taxon>
    </lineage>
</organism>
<dbReference type="PROSITE" id="PS50072">
    <property type="entry name" value="CSA_PPIASE_2"/>
    <property type="match status" value="1"/>
</dbReference>
<name>A0A1D8NGI0_YARLL</name>
<dbReference type="GO" id="GO:0000209">
    <property type="term" value="P:protein polyubiquitination"/>
    <property type="evidence" value="ECO:0007669"/>
    <property type="project" value="TreeGrafter"/>
</dbReference>
<dbReference type="VEuPathDB" id="FungiDB:YALI0_E00132g"/>
<dbReference type="GO" id="GO:0071013">
    <property type="term" value="C:catalytic step 2 spliceosome"/>
    <property type="evidence" value="ECO:0007669"/>
    <property type="project" value="TreeGrafter"/>
</dbReference>
<dbReference type="PANTHER" id="PTHR45625">
    <property type="entry name" value="PEPTIDYL-PROLYL CIS-TRANS ISOMERASE-RELATED"/>
    <property type="match status" value="1"/>
</dbReference>
<dbReference type="RefSeq" id="XP_503360.2">
    <property type="nucleotide sequence ID" value="XM_503360.2"/>
</dbReference>
<dbReference type="VEuPathDB" id="FungiDB:YALI1_E00412g"/>
<dbReference type="PANTHER" id="PTHR45625:SF1">
    <property type="entry name" value="RING-TYPE E3 UBIQUITIN-PROTEIN LIGASE PPIL2"/>
    <property type="match status" value="1"/>
</dbReference>
<dbReference type="PROSITE" id="PS00170">
    <property type="entry name" value="CSA_PPIASE_1"/>
    <property type="match status" value="1"/>
</dbReference>
<dbReference type="PRINTS" id="PR00153">
    <property type="entry name" value="CSAPPISMRASE"/>
</dbReference>
<comment type="catalytic activity">
    <reaction evidence="1">
        <text>[protein]-peptidylproline (omega=180) = [protein]-peptidylproline (omega=0)</text>
        <dbReference type="Rhea" id="RHEA:16237"/>
        <dbReference type="Rhea" id="RHEA-COMP:10747"/>
        <dbReference type="Rhea" id="RHEA-COMP:10748"/>
        <dbReference type="ChEBI" id="CHEBI:83833"/>
        <dbReference type="ChEBI" id="CHEBI:83834"/>
        <dbReference type="EC" id="5.2.1.8"/>
    </reaction>
</comment>
<feature type="domain" description="PPIase cyclophilin-type" evidence="3">
    <location>
        <begin position="295"/>
        <end position="438"/>
    </location>
</feature>
<evidence type="ECO:0000259" key="3">
    <source>
        <dbReference type="PROSITE" id="PS50072"/>
    </source>
</evidence>
<proteinExistence type="predicted"/>
<accession>A0A1D8NGI0</accession>
<dbReference type="GO" id="GO:0006457">
    <property type="term" value="P:protein folding"/>
    <property type="evidence" value="ECO:0007669"/>
    <property type="project" value="InterPro"/>
</dbReference>
<dbReference type="InterPro" id="IPR020892">
    <property type="entry name" value="Cyclophilin-type_PPIase_CS"/>
</dbReference>
<dbReference type="Gene3D" id="2.40.100.10">
    <property type="entry name" value="Cyclophilin-like"/>
    <property type="match status" value="1"/>
</dbReference>
<evidence type="ECO:0000256" key="1">
    <source>
        <dbReference type="ARBA" id="ARBA00000971"/>
    </source>
</evidence>
<dbReference type="InterPro" id="IPR044666">
    <property type="entry name" value="Cyclophilin_A-like"/>
</dbReference>
<dbReference type="eggNOG" id="KOG0883">
    <property type="taxonomic scope" value="Eukaryota"/>
</dbReference>
<dbReference type="KEGG" id="yli:2912859"/>
<dbReference type="GeneID" id="2912859"/>
<feature type="region of interest" description="Disordered" evidence="2">
    <location>
        <begin position="456"/>
        <end position="506"/>
    </location>
</feature>
<evidence type="ECO:0000313" key="5">
    <source>
        <dbReference type="Proteomes" id="UP000182444"/>
    </source>
</evidence>
<dbReference type="SUPFAM" id="SSF50891">
    <property type="entry name" value="Cyclophilin-like"/>
    <property type="match status" value="1"/>
</dbReference>
<dbReference type="GO" id="GO:0003755">
    <property type="term" value="F:peptidyl-prolyl cis-trans isomerase activity"/>
    <property type="evidence" value="ECO:0007669"/>
    <property type="project" value="UniProtKB-EC"/>
</dbReference>
<evidence type="ECO:0000313" key="4">
    <source>
        <dbReference type="EMBL" id="AOW04746.1"/>
    </source>
</evidence>